<feature type="region of interest" description="Disordered" evidence="1">
    <location>
        <begin position="32"/>
        <end position="64"/>
    </location>
</feature>
<gene>
    <name evidence="2" type="ORF">BKG76_18740</name>
</gene>
<accession>A0A1S1L6J0</accession>
<dbReference type="OrthoDB" id="4375433at2"/>
<evidence type="ECO:0000256" key="1">
    <source>
        <dbReference type="SAM" id="MobiDB-lite"/>
    </source>
</evidence>
<organism evidence="2 3">
    <name type="scientific">Mycobacteroides franklinii</name>
    <dbReference type="NCBI Taxonomy" id="948102"/>
    <lineage>
        <taxon>Bacteria</taxon>
        <taxon>Bacillati</taxon>
        <taxon>Actinomycetota</taxon>
        <taxon>Actinomycetes</taxon>
        <taxon>Mycobacteriales</taxon>
        <taxon>Mycobacteriaceae</taxon>
        <taxon>Mycobacteroides</taxon>
    </lineage>
</organism>
<comment type="caution">
    <text evidence="2">The sequence shown here is derived from an EMBL/GenBank/DDBJ whole genome shotgun (WGS) entry which is preliminary data.</text>
</comment>
<sequence>MGILVLGLVVAVVIVGSQRSITGIAVMSPGESPLAPSRATMPPGATPGVIPPPNGSTGSLGGPTYSPGEKLVPISMPTYLPFDFNLPDGWGCTHTENKPLDKRITCMDEITTRGAAGWIGSSRCADGCARPAQDKVRAKLPVDAQFWKPVDDVTAYARVTGTLGNGMRVVRIAMTCSFASTSGASRDTLAVAMLTGPPETENTLQKIANELRSRVPA</sequence>
<dbReference type="STRING" id="948102.BKG76_18740"/>
<evidence type="ECO:0000313" key="2">
    <source>
        <dbReference type="EMBL" id="OHU22484.1"/>
    </source>
</evidence>
<dbReference type="GeneID" id="57168853"/>
<name>A0A1S1L6J0_9MYCO</name>
<protein>
    <submittedName>
        <fullName evidence="2">Uncharacterized protein</fullName>
    </submittedName>
</protein>
<proteinExistence type="predicted"/>
<dbReference type="AlphaFoldDB" id="A0A1S1L6J0"/>
<reference evidence="2 3" key="1">
    <citation type="submission" date="2016-10" db="EMBL/GenBank/DDBJ databases">
        <title>Evaluation of Human, Veterinary and Environmental Mycobacterium chelonae Isolates by Core Genome Phylogenomic Analysis, Targeted Gene Comparison, and Anti-microbial Susceptibility Patterns: A Tale of Mistaken Identities.</title>
        <authorList>
            <person name="Fogelson S.B."/>
            <person name="Camus A.C."/>
            <person name="Lorenz W."/>
            <person name="Vasireddy R."/>
            <person name="Vasireddy S."/>
            <person name="Smith T."/>
            <person name="Brown-Elliott B.A."/>
            <person name="Wallace R.J.Jr."/>
            <person name="Hasan N.A."/>
            <person name="Reischl U."/>
            <person name="Sanchez S."/>
        </authorList>
    </citation>
    <scope>NUCLEOTIDE SEQUENCE [LARGE SCALE GENOMIC DNA]</scope>
    <source>
        <strain evidence="2 3">1559</strain>
    </source>
</reference>
<dbReference type="EMBL" id="MLIK01000019">
    <property type="protein sequence ID" value="OHU22484.1"/>
    <property type="molecule type" value="Genomic_DNA"/>
</dbReference>
<dbReference type="Proteomes" id="UP000179616">
    <property type="component" value="Unassembled WGS sequence"/>
</dbReference>
<dbReference type="RefSeq" id="WP_070938923.1">
    <property type="nucleotide sequence ID" value="NZ_MLIK01000019.1"/>
</dbReference>
<evidence type="ECO:0000313" key="3">
    <source>
        <dbReference type="Proteomes" id="UP000179616"/>
    </source>
</evidence>